<accession>A0AAP5MBU2</accession>
<gene>
    <name evidence="1" type="ORF">G7B40_034415</name>
</gene>
<dbReference type="AlphaFoldDB" id="A0AAP5MBU2"/>
<dbReference type="Proteomes" id="UP000667802">
    <property type="component" value="Unassembled WGS sequence"/>
</dbReference>
<dbReference type="RefSeq" id="WP_208346454.1">
    <property type="nucleotide sequence ID" value="NZ_CAWQFN010000177.1"/>
</dbReference>
<name>A0AAP5MBU2_9CYAN</name>
<keyword evidence="2" id="KW-1185">Reference proteome</keyword>
<organism evidence="1 2">
    <name type="scientific">Aetokthonos hydrillicola Thurmond2011</name>
    <dbReference type="NCBI Taxonomy" id="2712845"/>
    <lineage>
        <taxon>Bacteria</taxon>
        <taxon>Bacillati</taxon>
        <taxon>Cyanobacteriota</taxon>
        <taxon>Cyanophyceae</taxon>
        <taxon>Nostocales</taxon>
        <taxon>Hapalosiphonaceae</taxon>
        <taxon>Aetokthonos</taxon>
    </lineage>
</organism>
<comment type="caution">
    <text evidence="1">The sequence shown here is derived from an EMBL/GenBank/DDBJ whole genome shotgun (WGS) entry which is preliminary data.</text>
</comment>
<dbReference type="EMBL" id="JAALHA020000026">
    <property type="protein sequence ID" value="MDR9899615.1"/>
    <property type="molecule type" value="Genomic_DNA"/>
</dbReference>
<reference evidence="2" key="1">
    <citation type="journal article" date="2021" name="Science">
        <title>Hunting the eagle killer: A cyanobacterial neurotoxin causes vacuolar myelinopathy.</title>
        <authorList>
            <person name="Breinlinger S."/>
            <person name="Phillips T.J."/>
            <person name="Haram B.N."/>
            <person name="Mares J."/>
            <person name="Martinez Yerena J.A."/>
            <person name="Hrouzek P."/>
            <person name="Sobotka R."/>
            <person name="Henderson W.M."/>
            <person name="Schmieder P."/>
            <person name="Williams S.M."/>
            <person name="Lauderdale J.D."/>
            <person name="Wilde H.D."/>
            <person name="Gerrin W."/>
            <person name="Kust A."/>
            <person name="Washington J.W."/>
            <person name="Wagner C."/>
            <person name="Geier B."/>
            <person name="Liebeke M."/>
            <person name="Enke H."/>
            <person name="Niedermeyer T.H.J."/>
            <person name="Wilde S.B."/>
        </authorList>
    </citation>
    <scope>NUCLEOTIDE SEQUENCE [LARGE SCALE GENOMIC DNA]</scope>
    <source>
        <strain evidence="2">Thurmond2011</strain>
    </source>
</reference>
<evidence type="ECO:0000313" key="2">
    <source>
        <dbReference type="Proteomes" id="UP000667802"/>
    </source>
</evidence>
<sequence length="80" mass="8989">MAEDLNVTAPLPEPVTPEELAEVIQEFEQYRQRLVEDMTTAAQKAKLSKSKLMSRLEPELAEIDAALANLRAQYAIMTNN</sequence>
<protein>
    <submittedName>
        <fullName evidence="1">Uncharacterized protein</fullName>
    </submittedName>
</protein>
<proteinExistence type="predicted"/>
<evidence type="ECO:0000313" key="1">
    <source>
        <dbReference type="EMBL" id="MDR9899615.1"/>
    </source>
</evidence>